<accession>A0A813IUX7</accession>
<feature type="non-terminal residue" evidence="1">
    <location>
        <position position="1"/>
    </location>
</feature>
<protein>
    <submittedName>
        <fullName evidence="1">Uncharacterized protein</fullName>
    </submittedName>
</protein>
<dbReference type="Proteomes" id="UP000626109">
    <property type="component" value="Unassembled WGS sequence"/>
</dbReference>
<feature type="non-terminal residue" evidence="1">
    <location>
        <position position="105"/>
    </location>
</feature>
<reference evidence="1" key="1">
    <citation type="submission" date="2021-02" db="EMBL/GenBank/DDBJ databases">
        <authorList>
            <person name="Dougan E. K."/>
            <person name="Rhodes N."/>
            <person name="Thang M."/>
            <person name="Chan C."/>
        </authorList>
    </citation>
    <scope>NUCLEOTIDE SEQUENCE</scope>
</reference>
<evidence type="ECO:0000313" key="1">
    <source>
        <dbReference type="EMBL" id="CAE8656960.1"/>
    </source>
</evidence>
<comment type="caution">
    <text evidence="1">The sequence shown here is derived from an EMBL/GenBank/DDBJ whole genome shotgun (WGS) entry which is preliminary data.</text>
</comment>
<proteinExistence type="predicted"/>
<name>A0A813IUX7_POLGL</name>
<dbReference type="EMBL" id="CAJNNW010014740">
    <property type="protein sequence ID" value="CAE8656960.1"/>
    <property type="molecule type" value="Genomic_DNA"/>
</dbReference>
<gene>
    <name evidence="1" type="ORF">PGLA2088_LOCUS12493</name>
</gene>
<organism evidence="1 2">
    <name type="scientific">Polarella glacialis</name>
    <name type="common">Dinoflagellate</name>
    <dbReference type="NCBI Taxonomy" id="89957"/>
    <lineage>
        <taxon>Eukaryota</taxon>
        <taxon>Sar</taxon>
        <taxon>Alveolata</taxon>
        <taxon>Dinophyceae</taxon>
        <taxon>Suessiales</taxon>
        <taxon>Suessiaceae</taxon>
        <taxon>Polarella</taxon>
    </lineage>
</organism>
<dbReference type="AlphaFoldDB" id="A0A813IUX7"/>
<sequence length="105" mass="11395">ACGFPFPKEEGYSLPDWLVDTTSGATGEAVGEAKTQVDFAGLWAKSPSSEAYLKAHGEEVQRLKANPVNLKTLPTKGPGQLKALQTLLAYRMTKHYKSAEFLGPR</sequence>
<evidence type="ECO:0000313" key="2">
    <source>
        <dbReference type="Proteomes" id="UP000626109"/>
    </source>
</evidence>